<dbReference type="GO" id="GO:0003677">
    <property type="term" value="F:DNA binding"/>
    <property type="evidence" value="ECO:0007669"/>
    <property type="project" value="InterPro"/>
</dbReference>
<dbReference type="RefSeq" id="WP_238305895.1">
    <property type="nucleotide sequence ID" value="NZ_BPQM01000117.1"/>
</dbReference>
<dbReference type="InterPro" id="IPR010982">
    <property type="entry name" value="Lambda_DNA-bd_dom_sf"/>
</dbReference>
<evidence type="ECO:0000313" key="2">
    <source>
        <dbReference type="Proteomes" id="UP001055108"/>
    </source>
</evidence>
<gene>
    <name evidence="1" type="ORF">NBEOAGPD_4145</name>
</gene>
<dbReference type="EMBL" id="BPQM01000117">
    <property type="protein sequence ID" value="GJD80901.1"/>
    <property type="molecule type" value="Genomic_DNA"/>
</dbReference>
<accession>A0AA37HSM5</accession>
<dbReference type="Proteomes" id="UP001055108">
    <property type="component" value="Unassembled WGS sequence"/>
</dbReference>
<organism evidence="1 2">
    <name type="scientific">Methylobacterium gregans</name>
    <dbReference type="NCBI Taxonomy" id="374424"/>
    <lineage>
        <taxon>Bacteria</taxon>
        <taxon>Pseudomonadati</taxon>
        <taxon>Pseudomonadota</taxon>
        <taxon>Alphaproteobacteria</taxon>
        <taxon>Hyphomicrobiales</taxon>
        <taxon>Methylobacteriaceae</taxon>
        <taxon>Methylobacterium</taxon>
    </lineage>
</organism>
<reference evidence="1" key="2">
    <citation type="submission" date="2021-08" db="EMBL/GenBank/DDBJ databases">
        <authorList>
            <person name="Tani A."/>
            <person name="Ola A."/>
            <person name="Ogura Y."/>
            <person name="Katsura K."/>
            <person name="Hayashi T."/>
        </authorList>
    </citation>
    <scope>NUCLEOTIDE SEQUENCE</scope>
    <source>
        <strain evidence="1">NBRC 103626</strain>
    </source>
</reference>
<keyword evidence="2" id="KW-1185">Reference proteome</keyword>
<evidence type="ECO:0000313" key="1">
    <source>
        <dbReference type="EMBL" id="GJD80901.1"/>
    </source>
</evidence>
<comment type="caution">
    <text evidence="1">The sequence shown here is derived from an EMBL/GenBank/DDBJ whole genome shotgun (WGS) entry which is preliminary data.</text>
</comment>
<evidence type="ECO:0008006" key="3">
    <source>
        <dbReference type="Google" id="ProtNLM"/>
    </source>
</evidence>
<dbReference type="AlphaFoldDB" id="A0AA37HSM5"/>
<name>A0AA37HSM5_9HYPH</name>
<protein>
    <recommendedName>
        <fullName evidence="3">XRE family transcriptional regulator</fullName>
    </recommendedName>
</protein>
<reference evidence="1" key="1">
    <citation type="journal article" date="2016" name="Front. Microbiol.">
        <title>Genome Sequence of the Piezophilic, Mesophilic Sulfate-Reducing Bacterium Desulfovibrio indicus J2T.</title>
        <authorList>
            <person name="Cao J."/>
            <person name="Maignien L."/>
            <person name="Shao Z."/>
            <person name="Alain K."/>
            <person name="Jebbar M."/>
        </authorList>
    </citation>
    <scope>NUCLEOTIDE SEQUENCE</scope>
    <source>
        <strain evidence="1">NBRC 103626</strain>
    </source>
</reference>
<dbReference type="SUPFAM" id="SSF47413">
    <property type="entry name" value="lambda repressor-like DNA-binding domains"/>
    <property type="match status" value="1"/>
</dbReference>
<sequence>MQTSDDVQDDDTVQRQHLRAARAMLGWPLHTLSERSRLSLSTLRRLEEDATVVSAQSRMQAVAALRGGGVRFVRLDGRVVGVVLIGDLVTARTVP</sequence>
<dbReference type="Gene3D" id="1.10.260.40">
    <property type="entry name" value="lambda repressor-like DNA-binding domains"/>
    <property type="match status" value="1"/>
</dbReference>
<proteinExistence type="predicted"/>